<keyword evidence="4" id="KW-1185">Reference proteome</keyword>
<keyword evidence="2" id="KW-1133">Transmembrane helix</keyword>
<sequence length="354" mass="40146">MLGVTSGSAKSEPGFAEYCSSDFECSLICDSYPAASSRCSCHPACRLFGDCCYNHQEYVSSCHLDNGGEILYFDTLRGYKDHFKCTFDTISKDRYWMVSSCPETWYELNQCDDEEDEFSYKVGRLDKGLSSIPVVSLDGITFRNVYCAVCHGKDPTKLTPWSFQAEGCIDTDIFHTNSTLTFREKVEFVVENCEKVAFLPPSNHSHHSFSVIPCRHIEFNVIDRCNNTTIAETIIEGCSTVAAPIETRKSSRLRKSKQHSYHREVLIYIKIFIILGLTWITGFVASITNIEFLWYLFTILTSFQGVFILLAFTLKAQIWNMWGQRLGIITPRQSRAPTSAHRKGSSKKTTITSV</sequence>
<dbReference type="OrthoDB" id="6134459at2759"/>
<protein>
    <recommendedName>
        <fullName evidence="5">SMB domain-containing protein</fullName>
    </recommendedName>
</protein>
<dbReference type="Proteomes" id="UP001152320">
    <property type="component" value="Chromosome 1"/>
</dbReference>
<dbReference type="PANTHER" id="PTHR45902:SF1">
    <property type="entry name" value="LATROPHILIN RECEPTOR-LIKE PROTEIN A"/>
    <property type="match status" value="1"/>
</dbReference>
<comment type="caution">
    <text evidence="3">The sequence shown here is derived from an EMBL/GenBank/DDBJ whole genome shotgun (WGS) entry which is preliminary data.</text>
</comment>
<evidence type="ECO:0008006" key="5">
    <source>
        <dbReference type="Google" id="ProtNLM"/>
    </source>
</evidence>
<feature type="transmembrane region" description="Helical" evidence="2">
    <location>
        <begin position="265"/>
        <end position="287"/>
    </location>
</feature>
<keyword evidence="2" id="KW-0472">Membrane</keyword>
<dbReference type="EMBL" id="JAIZAY010000001">
    <property type="protein sequence ID" value="KAJ8049845.1"/>
    <property type="molecule type" value="Genomic_DNA"/>
</dbReference>
<keyword evidence="2" id="KW-0812">Transmembrane</keyword>
<dbReference type="Gene3D" id="1.20.1070.10">
    <property type="entry name" value="Rhodopsin 7-helix transmembrane proteins"/>
    <property type="match status" value="1"/>
</dbReference>
<name>A0A9Q1HL21_HOLLE</name>
<dbReference type="InterPro" id="IPR053231">
    <property type="entry name" value="GPCR_LN-TM7"/>
</dbReference>
<organism evidence="3 4">
    <name type="scientific">Holothuria leucospilota</name>
    <name type="common">Black long sea cucumber</name>
    <name type="synonym">Mertensiothuria leucospilota</name>
    <dbReference type="NCBI Taxonomy" id="206669"/>
    <lineage>
        <taxon>Eukaryota</taxon>
        <taxon>Metazoa</taxon>
        <taxon>Echinodermata</taxon>
        <taxon>Eleutherozoa</taxon>
        <taxon>Echinozoa</taxon>
        <taxon>Holothuroidea</taxon>
        <taxon>Aspidochirotacea</taxon>
        <taxon>Aspidochirotida</taxon>
        <taxon>Holothuriidae</taxon>
        <taxon>Holothuria</taxon>
    </lineage>
</organism>
<feature type="region of interest" description="Disordered" evidence="1">
    <location>
        <begin position="333"/>
        <end position="354"/>
    </location>
</feature>
<dbReference type="AlphaFoldDB" id="A0A9Q1HL21"/>
<evidence type="ECO:0000313" key="3">
    <source>
        <dbReference type="EMBL" id="KAJ8049845.1"/>
    </source>
</evidence>
<evidence type="ECO:0000313" key="4">
    <source>
        <dbReference type="Proteomes" id="UP001152320"/>
    </source>
</evidence>
<evidence type="ECO:0000256" key="2">
    <source>
        <dbReference type="SAM" id="Phobius"/>
    </source>
</evidence>
<evidence type="ECO:0000256" key="1">
    <source>
        <dbReference type="SAM" id="MobiDB-lite"/>
    </source>
</evidence>
<reference evidence="3" key="1">
    <citation type="submission" date="2021-10" db="EMBL/GenBank/DDBJ databases">
        <title>Tropical sea cucumber genome reveals ecological adaptation and Cuvierian tubules defense mechanism.</title>
        <authorList>
            <person name="Chen T."/>
        </authorList>
    </citation>
    <scope>NUCLEOTIDE SEQUENCE</scope>
    <source>
        <strain evidence="3">Nanhai2018</strain>
        <tissue evidence="3">Muscle</tissue>
    </source>
</reference>
<dbReference type="PANTHER" id="PTHR45902">
    <property type="entry name" value="LATROPHILIN RECEPTOR-LIKE PROTEIN A"/>
    <property type="match status" value="1"/>
</dbReference>
<feature type="transmembrane region" description="Helical" evidence="2">
    <location>
        <begin position="293"/>
        <end position="314"/>
    </location>
</feature>
<accession>A0A9Q1HL21</accession>
<proteinExistence type="predicted"/>
<gene>
    <name evidence="3" type="ORF">HOLleu_02765</name>
</gene>